<comment type="caution">
    <text evidence="15">The sequence shown here is derived from an EMBL/GenBank/DDBJ whole genome shotgun (WGS) entry which is preliminary data.</text>
</comment>
<feature type="transmembrane region" description="Helical" evidence="12">
    <location>
        <begin position="70"/>
        <end position="88"/>
    </location>
</feature>
<keyword evidence="3" id="KW-0808">Transferase</keyword>
<evidence type="ECO:0000256" key="9">
    <source>
        <dbReference type="ARBA" id="ARBA00023157"/>
    </source>
</evidence>
<evidence type="ECO:0000259" key="14">
    <source>
        <dbReference type="Pfam" id="PF14416"/>
    </source>
</evidence>
<dbReference type="GO" id="GO:0000139">
    <property type="term" value="C:Golgi membrane"/>
    <property type="evidence" value="ECO:0007669"/>
    <property type="project" value="UniProtKB-SubCell"/>
</dbReference>
<evidence type="ECO:0000256" key="8">
    <source>
        <dbReference type="ARBA" id="ARBA00023136"/>
    </source>
</evidence>
<feature type="domain" description="Trichome birefringence-like N-terminal" evidence="14">
    <location>
        <begin position="143"/>
        <end position="197"/>
    </location>
</feature>
<dbReference type="InterPro" id="IPR026057">
    <property type="entry name" value="TBL_C"/>
</dbReference>
<name>A0AAD8W459_LOLMU</name>
<evidence type="ECO:0000256" key="12">
    <source>
        <dbReference type="SAM" id="Phobius"/>
    </source>
</evidence>
<evidence type="ECO:0000256" key="5">
    <source>
        <dbReference type="ARBA" id="ARBA00022968"/>
    </source>
</evidence>
<dbReference type="InterPro" id="IPR025846">
    <property type="entry name" value="TBL_N"/>
</dbReference>
<keyword evidence="4 12" id="KW-0812">Transmembrane</keyword>
<evidence type="ECO:0000259" key="13">
    <source>
        <dbReference type="Pfam" id="PF13839"/>
    </source>
</evidence>
<evidence type="ECO:0000256" key="7">
    <source>
        <dbReference type="ARBA" id="ARBA00023034"/>
    </source>
</evidence>
<evidence type="ECO:0000313" key="15">
    <source>
        <dbReference type="EMBL" id="KAK1643021.1"/>
    </source>
</evidence>
<keyword evidence="16" id="KW-1185">Reference proteome</keyword>
<evidence type="ECO:0000256" key="6">
    <source>
        <dbReference type="ARBA" id="ARBA00022989"/>
    </source>
</evidence>
<sequence>MQATYLILLPVYMSEQMAVKVAASTPPRKCQSATGAGDPEDRRLLKGSAKRSTRVWGLATVSVSLQSQCFSSFVLLVFVMFVVTIVSFTTRSGAAAKMPTLHPPLTTDFTVMTSTSNSGATKQVTAPPPPTASAVDGAGRGVEECDMSSGQWVYDEEGYPLYEESACRFMSENLACGKYGRTDLRYQHWRWQPNGCDLPRFDAARLLENLRGKRLAFVGDSLNRNQWLSMVCLIDTATPGLHKTLNSSAALFSFNIHEYNASVDFYWSPLLVQSNSDNPVHHRVADRTVRANSIVEHARRWTDADVLVFNSYLWWRHPSIKVLWGSFETATAAEHEYSVSKAVDGLRAFELSLATWAEWLEFHVHRARTSVFFMSMSPTHLPSDGDNHGCYNETEPIAAADEGGGDHGLNPAFGRAVEEQVQRLGARGVAVRVVNVTGMSERRRDAHPSVHRRQWDPLTEAQRRDPSSYADCIHWCLPGVPDVWNQLLYAHIVS</sequence>
<comment type="similarity">
    <text evidence="2">Belongs to the PC-esterase family. TBL subfamily.</text>
</comment>
<evidence type="ECO:0000256" key="2">
    <source>
        <dbReference type="ARBA" id="ARBA00007727"/>
    </source>
</evidence>
<feature type="region of interest" description="Disordered" evidence="11">
    <location>
        <begin position="442"/>
        <end position="461"/>
    </location>
</feature>
<dbReference type="PANTHER" id="PTHR32285:SF11">
    <property type="entry name" value="PROTEIN TRICHOME BIREFRINGENCE-LIKE 34"/>
    <property type="match status" value="1"/>
</dbReference>
<dbReference type="Proteomes" id="UP001231189">
    <property type="component" value="Unassembled WGS sequence"/>
</dbReference>
<accession>A0AAD8W459</accession>
<evidence type="ECO:0000256" key="11">
    <source>
        <dbReference type="SAM" id="MobiDB-lite"/>
    </source>
</evidence>
<dbReference type="AlphaFoldDB" id="A0AAD8W459"/>
<evidence type="ECO:0000256" key="4">
    <source>
        <dbReference type="ARBA" id="ARBA00022692"/>
    </source>
</evidence>
<proteinExistence type="inferred from homology"/>
<keyword evidence="9" id="KW-1015">Disulfide bond</keyword>
<feature type="domain" description="Trichome birefringence-like C-terminal" evidence="13">
    <location>
        <begin position="198"/>
        <end position="490"/>
    </location>
</feature>
<dbReference type="EMBL" id="JAUUTY010000004">
    <property type="protein sequence ID" value="KAK1643021.1"/>
    <property type="molecule type" value="Genomic_DNA"/>
</dbReference>
<evidence type="ECO:0008006" key="17">
    <source>
        <dbReference type="Google" id="ProtNLM"/>
    </source>
</evidence>
<evidence type="ECO:0000313" key="16">
    <source>
        <dbReference type="Proteomes" id="UP001231189"/>
    </source>
</evidence>
<reference evidence="15" key="1">
    <citation type="submission" date="2023-07" db="EMBL/GenBank/DDBJ databases">
        <title>A chromosome-level genome assembly of Lolium multiflorum.</title>
        <authorList>
            <person name="Chen Y."/>
            <person name="Copetti D."/>
            <person name="Kolliker R."/>
            <person name="Studer B."/>
        </authorList>
    </citation>
    <scope>NUCLEOTIDE SEQUENCE</scope>
    <source>
        <strain evidence="15">02402/16</strain>
        <tissue evidence="15">Leaf</tissue>
    </source>
</reference>
<keyword evidence="10" id="KW-0325">Glycoprotein</keyword>
<dbReference type="Pfam" id="PF14416">
    <property type="entry name" value="PMR5N"/>
    <property type="match status" value="1"/>
</dbReference>
<keyword evidence="6 12" id="KW-1133">Transmembrane helix</keyword>
<feature type="region of interest" description="Disordered" evidence="11">
    <location>
        <begin position="118"/>
        <end position="137"/>
    </location>
</feature>
<dbReference type="InterPro" id="IPR029962">
    <property type="entry name" value="TBL"/>
</dbReference>
<dbReference type="PANTHER" id="PTHR32285">
    <property type="entry name" value="PROTEIN TRICHOME BIREFRINGENCE-LIKE 9-RELATED"/>
    <property type="match status" value="1"/>
</dbReference>
<keyword evidence="5" id="KW-0735">Signal-anchor</keyword>
<keyword evidence="8 12" id="KW-0472">Membrane</keyword>
<gene>
    <name evidence="15" type="ORF">QYE76_060826</name>
</gene>
<keyword evidence="7" id="KW-0333">Golgi apparatus</keyword>
<protein>
    <recommendedName>
        <fullName evidence="17">Trichome birefringence-like N-terminal domain-containing protein</fullName>
    </recommendedName>
</protein>
<evidence type="ECO:0000256" key="10">
    <source>
        <dbReference type="ARBA" id="ARBA00023180"/>
    </source>
</evidence>
<comment type="subcellular location">
    <subcellularLocation>
        <location evidence="1">Golgi apparatus membrane</location>
        <topology evidence="1">Single-pass type II membrane protein</topology>
    </subcellularLocation>
</comment>
<dbReference type="Pfam" id="PF13839">
    <property type="entry name" value="PC-Esterase"/>
    <property type="match status" value="1"/>
</dbReference>
<evidence type="ECO:0000256" key="3">
    <source>
        <dbReference type="ARBA" id="ARBA00022679"/>
    </source>
</evidence>
<dbReference type="GO" id="GO:1990538">
    <property type="term" value="F:xylan O-acetyltransferase activity"/>
    <property type="evidence" value="ECO:0007669"/>
    <property type="project" value="UniProtKB-ARBA"/>
</dbReference>
<evidence type="ECO:0000256" key="1">
    <source>
        <dbReference type="ARBA" id="ARBA00004323"/>
    </source>
</evidence>
<organism evidence="15 16">
    <name type="scientific">Lolium multiflorum</name>
    <name type="common">Italian ryegrass</name>
    <name type="synonym">Lolium perenne subsp. multiflorum</name>
    <dbReference type="NCBI Taxonomy" id="4521"/>
    <lineage>
        <taxon>Eukaryota</taxon>
        <taxon>Viridiplantae</taxon>
        <taxon>Streptophyta</taxon>
        <taxon>Embryophyta</taxon>
        <taxon>Tracheophyta</taxon>
        <taxon>Spermatophyta</taxon>
        <taxon>Magnoliopsida</taxon>
        <taxon>Liliopsida</taxon>
        <taxon>Poales</taxon>
        <taxon>Poaceae</taxon>
        <taxon>BOP clade</taxon>
        <taxon>Pooideae</taxon>
        <taxon>Poodae</taxon>
        <taxon>Poeae</taxon>
        <taxon>Poeae Chloroplast Group 2 (Poeae type)</taxon>
        <taxon>Loliodinae</taxon>
        <taxon>Loliinae</taxon>
        <taxon>Lolium</taxon>
    </lineage>
</organism>